<gene>
    <name evidence="7" type="primary">At5g65770_2</name>
    <name evidence="7" type="ORF">g.55107</name>
</gene>
<name>A0A1D1XYW8_9ARAE</name>
<evidence type="ECO:0000256" key="4">
    <source>
        <dbReference type="ARBA" id="ARBA00024208"/>
    </source>
</evidence>
<dbReference type="InterPro" id="IPR040418">
    <property type="entry name" value="CRWN"/>
</dbReference>
<accession>A0A1D1XYW8</accession>
<feature type="coiled-coil region" evidence="5">
    <location>
        <begin position="219"/>
        <end position="288"/>
    </location>
</feature>
<feature type="coiled-coil region" evidence="5">
    <location>
        <begin position="335"/>
        <end position="362"/>
    </location>
</feature>
<organism evidence="7">
    <name type="scientific">Anthurium amnicola</name>
    <dbReference type="NCBI Taxonomy" id="1678845"/>
    <lineage>
        <taxon>Eukaryota</taxon>
        <taxon>Viridiplantae</taxon>
        <taxon>Streptophyta</taxon>
        <taxon>Embryophyta</taxon>
        <taxon>Tracheophyta</taxon>
        <taxon>Spermatophyta</taxon>
        <taxon>Magnoliopsida</taxon>
        <taxon>Liliopsida</taxon>
        <taxon>Araceae</taxon>
        <taxon>Pothoideae</taxon>
        <taxon>Potheae</taxon>
        <taxon>Anthurium</taxon>
    </lineage>
</organism>
<feature type="coiled-coil region" evidence="5">
    <location>
        <begin position="387"/>
        <end position="466"/>
    </location>
</feature>
<dbReference type="AlphaFoldDB" id="A0A1D1XYW8"/>
<evidence type="ECO:0000256" key="2">
    <source>
        <dbReference type="ARBA" id="ARBA00023242"/>
    </source>
</evidence>
<sequence>THHTTSGVRPKFSPRAPFSPEQTPPPPSHQRKEGGGGDLAVHCPLGEGCAGDLGFLVGMATPPLQQEMAAAPASPTGGFRTPAVCRSVRAWAGSTLADDAIWKRLREAGFDEEVVKKRDKAALIAYIAKLESELYDYQHNMGLLILEKKDWISKYEQIKASADSAEMDYKREQAARLSALAESKKREDNLKRAFGIEKESIASLEKSMHAIRAESAEAKIAAESKLAEAYKTLDNAQKKIDEAQSKLKEAECSRAEASRYERTAARKLQEVEAREDELRRRLVLFNSQCDVKERSISLERQSLLESQKILQQEQEKLLERQTLLNQREEYVFGRLEELHQVEKQLETSKMNSEEERVSLNEEKSNLAFDIRDFEVREKSIIEREALLNNKERELLVFQETLAIKEQNEIQRLKAEHQCVLEQRKSEVEAELVQRCKSVDDELENKRLALEQREIDLQQRIKFIEEKENALELKSVALFKKDKNLGEKVKLLEENEQSLAVAKKIADRKMLDMQKEKEEIENMKLDIVKLKESLEAETNEVLLAKTKLEVTAIERNDLLVMEKRLKEEIDSFRAQHAELLVEVDKLREEKEKFEREWELIDEKREELQREAERIVLERNSVCQYLKNEQDSLKLEKENLRNQFKGDIESLIREREEFRREMEHEHSDWLSKIQREREDFAEDMKLQKRELENSIRKRHDELKVYLREREEAFDQEKAKELQQINSEKEKISMELEHLALEIKRLDDEKMEIALDRVQREKEWSEIKISIDELNTQRVKLQKQRELLQADREEIYSRIQHLTKLEHLNITSEHQLLYDNVNDVAPRRFASVQTEAGRNDMDVKEQKIYTGDSIIAEMLPRKTTGSASPPMSMNFSWVRKCAQILLGRSPEKVDASSGKDLGRSYLVMREEILNSMESKEAESGGEVNTVNEMRSVININTEENRQCNDRGLYSLPSGKKRLKSSSFKADGEVHLQPSQNYQKKNKRHKFVDEALTGEITDEAPTREITSIRTLEGTVMSEDSEPYAEKVHKSLKDAKEVDCTGFSPKEANVSLVDISVSLYDNVENGGSCGNGVLSSKIA</sequence>
<comment type="similarity">
    <text evidence="4">Belongs to the CRWN family.</text>
</comment>
<proteinExistence type="inferred from homology"/>
<comment type="subcellular location">
    <subcellularLocation>
        <location evidence="3">Nucleus lamina</location>
    </subcellularLocation>
</comment>
<dbReference type="GO" id="GO:0006997">
    <property type="term" value="P:nucleus organization"/>
    <property type="evidence" value="ECO:0007669"/>
    <property type="project" value="InterPro"/>
</dbReference>
<keyword evidence="1 5" id="KW-0175">Coiled coil</keyword>
<evidence type="ECO:0000256" key="1">
    <source>
        <dbReference type="ARBA" id="ARBA00023054"/>
    </source>
</evidence>
<feature type="non-terminal residue" evidence="7">
    <location>
        <position position="1"/>
    </location>
</feature>
<keyword evidence="2" id="KW-0539">Nucleus</keyword>
<dbReference type="PANTHER" id="PTHR31908">
    <property type="entry name" value="PROTEIN CROWDED NUCLEI 4"/>
    <property type="match status" value="1"/>
</dbReference>
<evidence type="ECO:0000313" key="7">
    <source>
        <dbReference type="EMBL" id="JAT47573.1"/>
    </source>
</evidence>
<dbReference type="EMBL" id="GDJX01020363">
    <property type="protein sequence ID" value="JAT47573.1"/>
    <property type="molecule type" value="Transcribed_RNA"/>
</dbReference>
<evidence type="ECO:0000256" key="6">
    <source>
        <dbReference type="SAM" id="MobiDB-lite"/>
    </source>
</evidence>
<evidence type="ECO:0000256" key="5">
    <source>
        <dbReference type="SAM" id="Coils"/>
    </source>
</evidence>
<dbReference type="PANTHER" id="PTHR31908:SF2">
    <property type="entry name" value="PROTEIN CROWDED NUCLEI 4"/>
    <property type="match status" value="1"/>
</dbReference>
<reference evidence="7" key="1">
    <citation type="submission" date="2015-07" db="EMBL/GenBank/DDBJ databases">
        <title>Transcriptome Assembly of Anthurium amnicola.</title>
        <authorList>
            <person name="Suzuki J."/>
        </authorList>
    </citation>
    <scope>NUCLEOTIDE SEQUENCE</scope>
</reference>
<protein>
    <submittedName>
        <fullName evidence="7">Putative nuclear matrix constituent protein 1-like protein</fullName>
    </submittedName>
</protein>
<feature type="coiled-coil region" evidence="5">
    <location>
        <begin position="502"/>
        <end position="788"/>
    </location>
</feature>
<feature type="region of interest" description="Disordered" evidence="6">
    <location>
        <begin position="1"/>
        <end position="39"/>
    </location>
</feature>
<dbReference type="GO" id="GO:0005652">
    <property type="term" value="C:nuclear lamina"/>
    <property type="evidence" value="ECO:0007669"/>
    <property type="project" value="UniProtKB-SubCell"/>
</dbReference>
<evidence type="ECO:0000256" key="3">
    <source>
        <dbReference type="ARBA" id="ARBA00024186"/>
    </source>
</evidence>